<keyword evidence="1 3" id="KW-0489">Methyltransferase</keyword>
<dbReference type="PANTHER" id="PTHR43619">
    <property type="entry name" value="S-ADENOSYL-L-METHIONINE-DEPENDENT METHYLTRANSFERASE YKTD-RELATED"/>
    <property type="match status" value="1"/>
</dbReference>
<evidence type="ECO:0000256" key="2">
    <source>
        <dbReference type="ARBA" id="ARBA00022679"/>
    </source>
</evidence>
<keyword evidence="4" id="KW-1185">Reference proteome</keyword>
<dbReference type="SUPFAM" id="SSF53335">
    <property type="entry name" value="S-adenosyl-L-methionine-dependent methyltransferases"/>
    <property type="match status" value="1"/>
</dbReference>
<accession>A0A5C5XQ64</accession>
<dbReference type="GO" id="GO:0008168">
    <property type="term" value="F:methyltransferase activity"/>
    <property type="evidence" value="ECO:0007669"/>
    <property type="project" value="UniProtKB-KW"/>
</dbReference>
<dbReference type="EMBL" id="SJPK01000007">
    <property type="protein sequence ID" value="TWT65366.1"/>
    <property type="molecule type" value="Genomic_DNA"/>
</dbReference>
<dbReference type="InterPro" id="IPR007213">
    <property type="entry name" value="Ppm1/Ppm2/Tcmp"/>
</dbReference>
<dbReference type="Pfam" id="PF04072">
    <property type="entry name" value="LCM"/>
    <property type="match status" value="1"/>
</dbReference>
<dbReference type="PANTHER" id="PTHR43619:SF2">
    <property type="entry name" value="S-ADENOSYL-L-METHIONINE-DEPENDENT METHYLTRANSFERASES SUPERFAMILY PROTEIN"/>
    <property type="match status" value="1"/>
</dbReference>
<dbReference type="InterPro" id="IPR016874">
    <property type="entry name" value="TcmP-like"/>
</dbReference>
<evidence type="ECO:0000256" key="1">
    <source>
        <dbReference type="ARBA" id="ARBA00022603"/>
    </source>
</evidence>
<name>A0A5C5XQ64_9BACT</name>
<dbReference type="Gene3D" id="3.40.50.150">
    <property type="entry name" value="Vaccinia Virus protein VP39"/>
    <property type="match status" value="1"/>
</dbReference>
<evidence type="ECO:0000313" key="3">
    <source>
        <dbReference type="EMBL" id="TWT65366.1"/>
    </source>
</evidence>
<evidence type="ECO:0000313" key="4">
    <source>
        <dbReference type="Proteomes" id="UP000318053"/>
    </source>
</evidence>
<dbReference type="OrthoDB" id="9800233at2"/>
<keyword evidence="2 3" id="KW-0808">Transferase</keyword>
<dbReference type="InterPro" id="IPR029063">
    <property type="entry name" value="SAM-dependent_MTases_sf"/>
</dbReference>
<gene>
    <name evidence="3" type="ORF">CA85_32780</name>
</gene>
<sequence>MGIELGSVQETLLIPLYYRATESMQEQPLFYDQAAVEILPELDYDFSSFDSAWSLRNDVVVRTVIFDELVTDFIRRHPDGRVINLGAGLDARFGRLDNGRIRWYDLDMPDSISLRQRFLMPTDRNAFISKSMFDTSWFDDVGADAPTLIVAEALFFYFDEASIKNLLSKMLNRFPGAELVFQSICPEIVGRTKTVPILRRTRAELRWGIHSGRELSHWDPGYQFLGEWSLVDRFVERWRWYRLVKVLPYYGRFLREVMKISHIRFATEST</sequence>
<dbReference type="AlphaFoldDB" id="A0A5C5XQ64"/>
<dbReference type="RefSeq" id="WP_146392189.1">
    <property type="nucleotide sequence ID" value="NZ_SJPK01000007.1"/>
</dbReference>
<proteinExistence type="predicted"/>
<protein>
    <submittedName>
        <fullName evidence="3">Leucine carboxyl methyltransferase</fullName>
    </submittedName>
</protein>
<dbReference type="GO" id="GO:0032259">
    <property type="term" value="P:methylation"/>
    <property type="evidence" value="ECO:0007669"/>
    <property type="project" value="UniProtKB-KW"/>
</dbReference>
<dbReference type="Proteomes" id="UP000318053">
    <property type="component" value="Unassembled WGS sequence"/>
</dbReference>
<comment type="caution">
    <text evidence="3">The sequence shown here is derived from an EMBL/GenBank/DDBJ whole genome shotgun (WGS) entry which is preliminary data.</text>
</comment>
<dbReference type="PIRSF" id="PIRSF028177">
    <property type="entry name" value="Polyketide_synth_Omtfrase_TcmP"/>
    <property type="match status" value="1"/>
</dbReference>
<organism evidence="3 4">
    <name type="scientific">Allorhodopirellula solitaria</name>
    <dbReference type="NCBI Taxonomy" id="2527987"/>
    <lineage>
        <taxon>Bacteria</taxon>
        <taxon>Pseudomonadati</taxon>
        <taxon>Planctomycetota</taxon>
        <taxon>Planctomycetia</taxon>
        <taxon>Pirellulales</taxon>
        <taxon>Pirellulaceae</taxon>
        <taxon>Allorhodopirellula</taxon>
    </lineage>
</organism>
<reference evidence="3 4" key="1">
    <citation type="submission" date="2019-02" db="EMBL/GenBank/DDBJ databases">
        <title>Deep-cultivation of Planctomycetes and their phenomic and genomic characterization uncovers novel biology.</title>
        <authorList>
            <person name="Wiegand S."/>
            <person name="Jogler M."/>
            <person name="Boedeker C."/>
            <person name="Pinto D."/>
            <person name="Vollmers J."/>
            <person name="Rivas-Marin E."/>
            <person name="Kohn T."/>
            <person name="Peeters S.H."/>
            <person name="Heuer A."/>
            <person name="Rast P."/>
            <person name="Oberbeckmann S."/>
            <person name="Bunk B."/>
            <person name="Jeske O."/>
            <person name="Meyerdierks A."/>
            <person name="Storesund J.E."/>
            <person name="Kallscheuer N."/>
            <person name="Luecker S."/>
            <person name="Lage O.M."/>
            <person name="Pohl T."/>
            <person name="Merkel B.J."/>
            <person name="Hornburger P."/>
            <person name="Mueller R.-W."/>
            <person name="Bruemmer F."/>
            <person name="Labrenz M."/>
            <person name="Spormann A.M."/>
            <person name="Op Den Camp H."/>
            <person name="Overmann J."/>
            <person name="Amann R."/>
            <person name="Jetten M.S.M."/>
            <person name="Mascher T."/>
            <person name="Medema M.H."/>
            <person name="Devos D.P."/>
            <person name="Kaster A.-K."/>
            <person name="Ovreas L."/>
            <person name="Rohde M."/>
            <person name="Galperin M.Y."/>
            <person name="Jogler C."/>
        </authorList>
    </citation>
    <scope>NUCLEOTIDE SEQUENCE [LARGE SCALE GENOMIC DNA]</scope>
    <source>
        <strain evidence="3 4">CA85</strain>
    </source>
</reference>